<dbReference type="Proteomes" id="UP000663760">
    <property type="component" value="Chromosome 6"/>
</dbReference>
<evidence type="ECO:0000256" key="1">
    <source>
        <dbReference type="SAM" id="Phobius"/>
    </source>
</evidence>
<evidence type="ECO:0000313" key="2">
    <source>
        <dbReference type="EMBL" id="CAA2621969.1"/>
    </source>
</evidence>
<feature type="transmembrane region" description="Helical" evidence="1">
    <location>
        <begin position="117"/>
        <end position="140"/>
    </location>
</feature>
<dbReference type="PANTHER" id="PTHR31414:SF15">
    <property type="entry name" value="PLASMA MEMBRANE FUSION PROTEIN"/>
    <property type="match status" value="1"/>
</dbReference>
<dbReference type="AlphaFoldDB" id="A0A7I8IWV9"/>
<keyword evidence="1" id="KW-1133">Transmembrane helix</keyword>
<feature type="transmembrane region" description="Helical" evidence="1">
    <location>
        <begin position="152"/>
        <end position="176"/>
    </location>
</feature>
<dbReference type="GO" id="GO:0005886">
    <property type="term" value="C:plasma membrane"/>
    <property type="evidence" value="ECO:0007669"/>
    <property type="project" value="TreeGrafter"/>
</dbReference>
<dbReference type="OrthoDB" id="1937321at2759"/>
<evidence type="ECO:0000313" key="3">
    <source>
        <dbReference type="EMBL" id="CAA7398016.1"/>
    </source>
</evidence>
<keyword evidence="1" id="KW-0472">Membrane</keyword>
<accession>A0A7I8IWV9</accession>
<dbReference type="GO" id="GO:0009506">
    <property type="term" value="C:plasmodesma"/>
    <property type="evidence" value="ECO:0007669"/>
    <property type="project" value="TreeGrafter"/>
</dbReference>
<dbReference type="PANTHER" id="PTHR31414">
    <property type="entry name" value="TRANSMEMBRANE PROTEIN DDB_G0292058"/>
    <property type="match status" value="1"/>
</dbReference>
<protein>
    <submittedName>
        <fullName evidence="2">Uncharacterized protein</fullName>
    </submittedName>
</protein>
<feature type="transmembrane region" description="Helical" evidence="1">
    <location>
        <begin position="294"/>
        <end position="318"/>
    </location>
</feature>
<dbReference type="EMBL" id="LR746269">
    <property type="protein sequence ID" value="CAA7398016.1"/>
    <property type="molecule type" value="Genomic_DNA"/>
</dbReference>
<feature type="transmembrane region" description="Helical" evidence="1">
    <location>
        <begin position="12"/>
        <end position="33"/>
    </location>
</feature>
<feature type="transmembrane region" description="Helical" evidence="1">
    <location>
        <begin position="263"/>
        <end position="287"/>
    </location>
</feature>
<keyword evidence="1" id="KW-0812">Transmembrane</keyword>
<reference evidence="2" key="1">
    <citation type="submission" date="2019-12" db="EMBL/GenBank/DDBJ databases">
        <authorList>
            <person name="Scholz U."/>
            <person name="Mascher M."/>
            <person name="Fiebig A."/>
        </authorList>
    </citation>
    <scope>NUCLEOTIDE SEQUENCE</scope>
</reference>
<keyword evidence="4" id="KW-1185">Reference proteome</keyword>
<proteinExistence type="predicted"/>
<sequence length="546" mass="59964">MSSSDGGHLGSVVLFLRLFLVLVVAPAFCSAAFRGFQTAPVEGRGTHLEWLPVRRSVAEVAAALAPVSPPLSNSSFVLAEERTRRKDPLDGYDYYTGGWNISNHDYWASVGLTAVPLFLIGVIWFVGFGLSLLLICCFYCCCSRRSYSYSRIAYALSLILLILFTCAAIAGCIILYTGQGKLHVTTSNTLDYVVDQADFTVENLKNFSENLSAAKRVSVGQSFLPADVQRKIDTIEAKLNSSSNELASRTKDNSEKIRDVLDTVRLCLIVIAAVMLALTFLGFLLSILGLQCPVYTLVIIGWILVAGTFILSGIFLLFHNVIGDTCVAMDDWVQHPHARTALDDILPCVDAATANESLYQSKEVTLQLANVVNQYIANISNRNFPPGIPLYYNQSGPVVPLLCNPFNPDLSERQCLSGEVGFGNASQVWRRYVCEVSARSGGDVCTTTGRLTQRVYSQIVAATSVSAGCYQYGPFLADLQGCTFVRNTFSTITHDNCPGLRRDSNWVYVGLAVVSGAVMLSLLFWVIYTWERRHRKNSKKQFITGS</sequence>
<feature type="transmembrane region" description="Helical" evidence="1">
    <location>
        <begin position="506"/>
        <end position="530"/>
    </location>
</feature>
<organism evidence="2">
    <name type="scientific">Spirodela intermedia</name>
    <name type="common">Intermediate duckweed</name>
    <dbReference type="NCBI Taxonomy" id="51605"/>
    <lineage>
        <taxon>Eukaryota</taxon>
        <taxon>Viridiplantae</taxon>
        <taxon>Streptophyta</taxon>
        <taxon>Embryophyta</taxon>
        <taxon>Tracheophyta</taxon>
        <taxon>Spermatophyta</taxon>
        <taxon>Magnoliopsida</taxon>
        <taxon>Liliopsida</taxon>
        <taxon>Araceae</taxon>
        <taxon>Lemnoideae</taxon>
        <taxon>Spirodela</taxon>
    </lineage>
</organism>
<dbReference type="EMBL" id="LR743593">
    <property type="protein sequence ID" value="CAA2621969.1"/>
    <property type="molecule type" value="Genomic_DNA"/>
</dbReference>
<dbReference type="InterPro" id="IPR040283">
    <property type="entry name" value="DDB_G0292058-like"/>
</dbReference>
<evidence type="ECO:0000313" key="4">
    <source>
        <dbReference type="Proteomes" id="UP000663760"/>
    </source>
</evidence>
<gene>
    <name evidence="2" type="ORF">SI7747_06008036</name>
    <name evidence="3" type="ORF">SI8410_06008681</name>
</gene>
<name>A0A7I8IWV9_SPIIN</name>